<evidence type="ECO:0000256" key="6">
    <source>
        <dbReference type="ARBA" id="ARBA00023004"/>
    </source>
</evidence>
<evidence type="ECO:0000256" key="12">
    <source>
        <dbReference type="RuleBase" id="RU003357"/>
    </source>
</evidence>
<comment type="similarity">
    <text evidence="11 12">Belongs to the TonB-dependent receptor family.</text>
</comment>
<keyword evidence="7" id="KW-0406">Ion transport</keyword>
<dbReference type="PANTHER" id="PTHR32552">
    <property type="entry name" value="FERRICHROME IRON RECEPTOR-RELATED"/>
    <property type="match status" value="1"/>
</dbReference>
<dbReference type="CDD" id="cd01347">
    <property type="entry name" value="ligand_gated_channel"/>
    <property type="match status" value="1"/>
</dbReference>
<reference evidence="15 16" key="1">
    <citation type="submission" date="2016-01" db="EMBL/GenBank/DDBJ databases">
        <authorList>
            <person name="Oliw E.H."/>
        </authorList>
    </citation>
    <scope>NUCLEOTIDE SEQUENCE [LARGE SCALE GENOMIC DNA]</scope>
    <source>
        <strain evidence="15 16">Kerr 14</strain>
    </source>
</reference>
<dbReference type="Pfam" id="PF07715">
    <property type="entry name" value="Plug"/>
    <property type="match status" value="1"/>
</dbReference>
<dbReference type="GO" id="GO:0009279">
    <property type="term" value="C:cell outer membrane"/>
    <property type="evidence" value="ECO:0007669"/>
    <property type="project" value="UniProtKB-SubCell"/>
</dbReference>
<dbReference type="GO" id="GO:0006826">
    <property type="term" value="P:iron ion transport"/>
    <property type="evidence" value="ECO:0007669"/>
    <property type="project" value="UniProtKB-KW"/>
</dbReference>
<dbReference type="Proteomes" id="UP000191897">
    <property type="component" value="Unassembled WGS sequence"/>
</dbReference>
<dbReference type="AlphaFoldDB" id="A0A1S7S7N3"/>
<evidence type="ECO:0000256" key="1">
    <source>
        <dbReference type="ARBA" id="ARBA00004571"/>
    </source>
</evidence>
<dbReference type="PROSITE" id="PS52016">
    <property type="entry name" value="TONB_DEPENDENT_REC_3"/>
    <property type="match status" value="1"/>
</dbReference>
<keyword evidence="3 11" id="KW-1134">Transmembrane beta strand</keyword>
<dbReference type="InterPro" id="IPR000531">
    <property type="entry name" value="Beta-barrel_TonB"/>
</dbReference>
<keyword evidence="5 11" id="KW-0812">Transmembrane</keyword>
<dbReference type="PANTHER" id="PTHR32552:SF81">
    <property type="entry name" value="TONB-DEPENDENT OUTER MEMBRANE RECEPTOR"/>
    <property type="match status" value="1"/>
</dbReference>
<evidence type="ECO:0000256" key="2">
    <source>
        <dbReference type="ARBA" id="ARBA00022448"/>
    </source>
</evidence>
<keyword evidence="15" id="KW-0675">Receptor</keyword>
<feature type="domain" description="Secretin/TonB short N-terminal" evidence="14">
    <location>
        <begin position="67"/>
        <end position="118"/>
    </location>
</feature>
<name>A0A1S7S7N3_AGRTU</name>
<evidence type="ECO:0000313" key="16">
    <source>
        <dbReference type="Proteomes" id="UP000191897"/>
    </source>
</evidence>
<evidence type="ECO:0000259" key="14">
    <source>
        <dbReference type="SMART" id="SM00965"/>
    </source>
</evidence>
<organism evidence="15 16">
    <name type="scientific">Agrobacterium tumefaciens str. Kerr 14</name>
    <dbReference type="NCBI Taxonomy" id="1183424"/>
    <lineage>
        <taxon>Bacteria</taxon>
        <taxon>Pseudomonadati</taxon>
        <taxon>Pseudomonadota</taxon>
        <taxon>Alphaproteobacteria</taxon>
        <taxon>Hyphomicrobiales</taxon>
        <taxon>Rhizobiaceae</taxon>
        <taxon>Rhizobium/Agrobacterium group</taxon>
        <taxon>Agrobacterium</taxon>
        <taxon>Agrobacterium tumefaciens complex</taxon>
    </lineage>
</organism>
<protein>
    <submittedName>
        <fullName evidence="15">TonB-dependent receptor</fullName>
    </submittedName>
</protein>
<keyword evidence="4" id="KW-0410">Iron transport</keyword>
<keyword evidence="6" id="KW-0408">Iron</keyword>
<evidence type="ECO:0000256" key="10">
    <source>
        <dbReference type="ARBA" id="ARBA00023237"/>
    </source>
</evidence>
<evidence type="ECO:0000256" key="13">
    <source>
        <dbReference type="SAM" id="SignalP"/>
    </source>
</evidence>
<evidence type="ECO:0000256" key="3">
    <source>
        <dbReference type="ARBA" id="ARBA00022452"/>
    </source>
</evidence>
<gene>
    <name evidence="15" type="ORF">AGR4C_Lc90133</name>
</gene>
<dbReference type="Gene3D" id="3.55.50.30">
    <property type="match status" value="1"/>
</dbReference>
<feature type="chain" id="PRO_5013272555" evidence="13">
    <location>
        <begin position="27"/>
        <end position="804"/>
    </location>
</feature>
<evidence type="ECO:0000256" key="4">
    <source>
        <dbReference type="ARBA" id="ARBA00022496"/>
    </source>
</evidence>
<dbReference type="Pfam" id="PF00593">
    <property type="entry name" value="TonB_dep_Rec_b-barrel"/>
    <property type="match status" value="1"/>
</dbReference>
<proteinExistence type="inferred from homology"/>
<dbReference type="InterPro" id="IPR039426">
    <property type="entry name" value="TonB-dep_rcpt-like"/>
</dbReference>
<dbReference type="Gene3D" id="2.40.170.20">
    <property type="entry name" value="TonB-dependent receptor, beta-barrel domain"/>
    <property type="match status" value="1"/>
</dbReference>
<dbReference type="SMART" id="SM00965">
    <property type="entry name" value="STN"/>
    <property type="match status" value="1"/>
</dbReference>
<evidence type="ECO:0000256" key="9">
    <source>
        <dbReference type="ARBA" id="ARBA00023136"/>
    </source>
</evidence>
<keyword evidence="8 12" id="KW-0798">TonB box</keyword>
<dbReference type="InterPro" id="IPR012910">
    <property type="entry name" value="Plug_dom"/>
</dbReference>
<sequence>MSKTISVSRGAKAGLRAALLAGTAIAMSPAIPAMVSAARAQSAERTISVPAGPLTPALNSLAAQTGLQILFDASVAAGKRTAGVSGTLTPEKALNAVLAGTNVNARFAGSNRVTLSSGPGLSAAGTAQDGTTVLDAITIYGARDATTLNNTTASVGIVTAKAIEDGQIRYTQDAYRRLANVLDSATVNAGFVIRGMSSEGFVPGGAPVGSLYVDGILQTRYNARFGARSLWDVEQVEVYRGPQSTLSGRAAMSGAIYIKSKDPTFDKELELSGTVGNNNRVGSGFVVNTPVVEDQVALRISGAFERSRSDVSYSNFRDYAGYDDLTTDISRNIRAKVLITPSEMPDTRALLTYAYSKDRPNDRLVGLYDGRGDFNNNPDTYTEFRWTEVHNVGLEITHDFSSSLRFTSQTGFQYGINTRRSVDAGTPGLVTGIWGTDDDSIFTQEFRLNYEGERWKWVAGLFGSHQVFDGWSRFVAEVPGIPMPAQLDDQQNRKTSNLAAFGEATYEFAPSWFITAGGRLDYLEETNTELNSFVFYGMDPFFSGGPASFDELNFVPKIGLSREFGENQTVGFTYTQGFRSGGSYVNRSDPAFPLVTYEPEYSQSYELSYKGTLLDDRLTLNANLFYTKYEDQQIEIRPPSLIPGYRITENAASSRAWGFEIEPTYQVTDQFSAFASIGYLNTKFLEFDHGGLGEQSGKSFPEAPEWTLGFGGRYEFENGVYVGADAKYTTEYNSRFGTRGMYEIDSRFIVNAQLGFKKDNWEITAFAENLTDEKYFTVVDPDAALPFGQAGQRRSFGVNLRAKF</sequence>
<evidence type="ECO:0000256" key="5">
    <source>
        <dbReference type="ARBA" id="ARBA00022692"/>
    </source>
</evidence>
<keyword evidence="2 11" id="KW-0813">Transport</keyword>
<evidence type="ECO:0000256" key="7">
    <source>
        <dbReference type="ARBA" id="ARBA00023065"/>
    </source>
</evidence>
<evidence type="ECO:0000313" key="15">
    <source>
        <dbReference type="EMBL" id="CUX63766.1"/>
    </source>
</evidence>
<comment type="subcellular location">
    <subcellularLocation>
        <location evidence="1 11">Cell outer membrane</location>
        <topology evidence="1 11">Multi-pass membrane protein</topology>
    </subcellularLocation>
</comment>
<dbReference type="RefSeq" id="WP_233284511.1">
    <property type="nucleotide sequence ID" value="NZ_LT009731.1"/>
</dbReference>
<dbReference type="Pfam" id="PF07660">
    <property type="entry name" value="STN"/>
    <property type="match status" value="1"/>
</dbReference>
<dbReference type="InterPro" id="IPR036942">
    <property type="entry name" value="Beta-barrel_TonB_sf"/>
</dbReference>
<keyword evidence="13" id="KW-0732">Signal</keyword>
<keyword evidence="10 11" id="KW-0998">Cell outer membrane</keyword>
<keyword evidence="9 11" id="KW-0472">Membrane</keyword>
<dbReference type="SUPFAM" id="SSF56935">
    <property type="entry name" value="Porins"/>
    <property type="match status" value="1"/>
</dbReference>
<feature type="signal peptide" evidence="13">
    <location>
        <begin position="1"/>
        <end position="26"/>
    </location>
</feature>
<accession>A0A1S7S7N3</accession>
<evidence type="ECO:0000256" key="8">
    <source>
        <dbReference type="ARBA" id="ARBA00023077"/>
    </source>
</evidence>
<dbReference type="InterPro" id="IPR011662">
    <property type="entry name" value="Secretin/TonB_short_N"/>
</dbReference>
<dbReference type="EMBL" id="FBWC01000031">
    <property type="protein sequence ID" value="CUX63766.1"/>
    <property type="molecule type" value="Genomic_DNA"/>
</dbReference>
<evidence type="ECO:0000256" key="11">
    <source>
        <dbReference type="PROSITE-ProRule" id="PRU01360"/>
    </source>
</evidence>